<organism evidence="4 5">
    <name type="scientific">Cuscuta epithymum</name>
    <dbReference type="NCBI Taxonomy" id="186058"/>
    <lineage>
        <taxon>Eukaryota</taxon>
        <taxon>Viridiplantae</taxon>
        <taxon>Streptophyta</taxon>
        <taxon>Embryophyta</taxon>
        <taxon>Tracheophyta</taxon>
        <taxon>Spermatophyta</taxon>
        <taxon>Magnoliopsida</taxon>
        <taxon>eudicotyledons</taxon>
        <taxon>Gunneridae</taxon>
        <taxon>Pentapetalae</taxon>
        <taxon>asterids</taxon>
        <taxon>lamiids</taxon>
        <taxon>Solanales</taxon>
        <taxon>Convolvulaceae</taxon>
        <taxon>Cuscuteae</taxon>
        <taxon>Cuscuta</taxon>
        <taxon>Cuscuta subgen. Cuscuta</taxon>
    </lineage>
</organism>
<keyword evidence="2" id="KW-0732">Signal</keyword>
<dbReference type="AlphaFoldDB" id="A0AAV0ENP7"/>
<dbReference type="InterPro" id="IPR010259">
    <property type="entry name" value="S8pro/Inhibitor_I9"/>
</dbReference>
<evidence type="ECO:0000313" key="5">
    <source>
        <dbReference type="Proteomes" id="UP001152523"/>
    </source>
</evidence>
<comment type="similarity">
    <text evidence="1">Belongs to the peptidase S8 family.</text>
</comment>
<evidence type="ECO:0000313" key="4">
    <source>
        <dbReference type="EMBL" id="CAH9124269.1"/>
    </source>
</evidence>
<dbReference type="Proteomes" id="UP001152523">
    <property type="component" value="Unassembled WGS sequence"/>
</dbReference>
<dbReference type="GO" id="GO:0004252">
    <property type="term" value="F:serine-type endopeptidase activity"/>
    <property type="evidence" value="ECO:0007669"/>
    <property type="project" value="InterPro"/>
</dbReference>
<dbReference type="InterPro" id="IPR036852">
    <property type="entry name" value="Peptidase_S8/S53_dom_sf"/>
</dbReference>
<sequence>MLTSIHGGRGEEAKASHVYSCTNGFNGFAAKLTPDQATEIAKMPAVVYVFPNAKRILHTTRSWDFLGLGVQETMEVPSFSTENQVNVIIGFSDTGIWPESPSFSDADMPQV</sequence>
<dbReference type="Pfam" id="PF05922">
    <property type="entry name" value="Inhibitor_I9"/>
    <property type="match status" value="1"/>
</dbReference>
<feature type="domain" description="Inhibitor I9" evidence="3">
    <location>
        <begin position="3"/>
        <end position="58"/>
    </location>
</feature>
<dbReference type="InterPro" id="IPR037045">
    <property type="entry name" value="S8pro/Inhibitor_I9_sf"/>
</dbReference>
<dbReference type="Gene3D" id="3.30.70.80">
    <property type="entry name" value="Peptidase S8 propeptide/proteinase inhibitor I9"/>
    <property type="match status" value="1"/>
</dbReference>
<evidence type="ECO:0000256" key="1">
    <source>
        <dbReference type="ARBA" id="ARBA00011073"/>
    </source>
</evidence>
<dbReference type="PANTHER" id="PTHR10795">
    <property type="entry name" value="PROPROTEIN CONVERTASE SUBTILISIN/KEXIN"/>
    <property type="match status" value="1"/>
</dbReference>
<feature type="non-terminal residue" evidence="4">
    <location>
        <position position="111"/>
    </location>
</feature>
<evidence type="ECO:0000259" key="3">
    <source>
        <dbReference type="Pfam" id="PF05922"/>
    </source>
</evidence>
<keyword evidence="5" id="KW-1185">Reference proteome</keyword>
<reference evidence="4" key="1">
    <citation type="submission" date="2022-07" db="EMBL/GenBank/DDBJ databases">
        <authorList>
            <person name="Macas J."/>
            <person name="Novak P."/>
            <person name="Neumann P."/>
        </authorList>
    </citation>
    <scope>NUCLEOTIDE SEQUENCE</scope>
</reference>
<dbReference type="GO" id="GO:0006508">
    <property type="term" value="P:proteolysis"/>
    <property type="evidence" value="ECO:0007669"/>
    <property type="project" value="InterPro"/>
</dbReference>
<dbReference type="InterPro" id="IPR045051">
    <property type="entry name" value="SBT"/>
</dbReference>
<comment type="caution">
    <text evidence="4">The sequence shown here is derived from an EMBL/GenBank/DDBJ whole genome shotgun (WGS) entry which is preliminary data.</text>
</comment>
<gene>
    <name evidence="4" type="ORF">CEPIT_LOCUS25858</name>
</gene>
<proteinExistence type="inferred from homology"/>
<name>A0AAV0ENP7_9ASTE</name>
<evidence type="ECO:0000256" key="2">
    <source>
        <dbReference type="ARBA" id="ARBA00022729"/>
    </source>
</evidence>
<protein>
    <recommendedName>
        <fullName evidence="3">Inhibitor I9 domain-containing protein</fullName>
    </recommendedName>
</protein>
<accession>A0AAV0ENP7</accession>
<dbReference type="SUPFAM" id="SSF52743">
    <property type="entry name" value="Subtilisin-like"/>
    <property type="match status" value="1"/>
</dbReference>
<dbReference type="EMBL" id="CAMAPF010000933">
    <property type="protein sequence ID" value="CAH9124269.1"/>
    <property type="molecule type" value="Genomic_DNA"/>
</dbReference>
<dbReference type="Gene3D" id="3.40.50.200">
    <property type="entry name" value="Peptidase S8/S53 domain"/>
    <property type="match status" value="1"/>
</dbReference>